<evidence type="ECO:0000256" key="5">
    <source>
        <dbReference type="ARBA" id="ARBA00022989"/>
    </source>
</evidence>
<dbReference type="EMBL" id="JAVREP010000008">
    <property type="protein sequence ID" value="MDT0329482.1"/>
    <property type="molecule type" value="Genomic_DNA"/>
</dbReference>
<evidence type="ECO:0000256" key="1">
    <source>
        <dbReference type="ARBA" id="ARBA00004651"/>
    </source>
</evidence>
<keyword evidence="3 7" id="KW-1003">Cell membrane</keyword>
<feature type="transmembrane region" description="Helical" evidence="7">
    <location>
        <begin position="6"/>
        <end position="27"/>
    </location>
</feature>
<comment type="caution">
    <text evidence="9">The sequence shown here is derived from an EMBL/GenBank/DDBJ whole genome shotgun (WGS) entry which is preliminary data.</text>
</comment>
<protein>
    <recommendedName>
        <fullName evidence="7">TVP38/TMEM64 family membrane protein</fullName>
    </recommendedName>
</protein>
<keyword evidence="10" id="KW-1185">Reference proteome</keyword>
<evidence type="ECO:0000256" key="6">
    <source>
        <dbReference type="ARBA" id="ARBA00023136"/>
    </source>
</evidence>
<evidence type="ECO:0000256" key="7">
    <source>
        <dbReference type="RuleBase" id="RU366058"/>
    </source>
</evidence>
<evidence type="ECO:0000256" key="3">
    <source>
        <dbReference type="ARBA" id="ARBA00022475"/>
    </source>
</evidence>
<feature type="domain" description="VTT" evidence="8">
    <location>
        <begin position="60"/>
        <end position="177"/>
    </location>
</feature>
<keyword evidence="4 7" id="KW-0812">Transmembrane</keyword>
<sequence length="217" mass="22182">MNERAGWVRAAVVAVWAAVLIAALLYGPDLAMVRAWIEAAGPAAPVAYLVLYVIAVFALVPRPALNLAAGLLFGLGAGMPLALTGGVGAALAQFAVARYAAGGTVARLLPEGVRSRLDAVAERHAFVAVLQLRLLPIVPYQAVNYGCGLTRMRVAPFALGTFAGGVPATGAMVLLGAGGTDLGLPVAVAGAVLAALPALLWWVRSRRRAGGRRAEGE</sequence>
<accession>A0ABU2MA48</accession>
<evidence type="ECO:0000256" key="2">
    <source>
        <dbReference type="ARBA" id="ARBA00008640"/>
    </source>
</evidence>
<gene>
    <name evidence="9" type="ORF">RM479_13770</name>
</gene>
<keyword evidence="6 7" id="KW-0472">Membrane</keyword>
<dbReference type="Proteomes" id="UP001183390">
    <property type="component" value="Unassembled WGS sequence"/>
</dbReference>
<organism evidence="9 10">
    <name type="scientific">Nocardiopsis lambiniae</name>
    <dbReference type="NCBI Taxonomy" id="3075539"/>
    <lineage>
        <taxon>Bacteria</taxon>
        <taxon>Bacillati</taxon>
        <taxon>Actinomycetota</taxon>
        <taxon>Actinomycetes</taxon>
        <taxon>Streptosporangiales</taxon>
        <taxon>Nocardiopsidaceae</taxon>
        <taxon>Nocardiopsis</taxon>
    </lineage>
</organism>
<name>A0ABU2MA48_9ACTN</name>
<feature type="transmembrane region" description="Helical" evidence="7">
    <location>
        <begin position="67"/>
        <end position="92"/>
    </location>
</feature>
<keyword evidence="5 7" id="KW-1133">Transmembrane helix</keyword>
<evidence type="ECO:0000259" key="8">
    <source>
        <dbReference type="Pfam" id="PF09335"/>
    </source>
</evidence>
<comment type="subcellular location">
    <subcellularLocation>
        <location evidence="1 7">Cell membrane</location>
        <topology evidence="1 7">Multi-pass membrane protein</topology>
    </subcellularLocation>
</comment>
<comment type="similarity">
    <text evidence="2 7">Belongs to the TVP38/TMEM64 family.</text>
</comment>
<feature type="transmembrane region" description="Helical" evidence="7">
    <location>
        <begin position="182"/>
        <end position="203"/>
    </location>
</feature>
<dbReference type="InterPro" id="IPR015414">
    <property type="entry name" value="TMEM64"/>
</dbReference>
<feature type="transmembrane region" description="Helical" evidence="7">
    <location>
        <begin position="154"/>
        <end position="176"/>
    </location>
</feature>
<dbReference type="Pfam" id="PF09335">
    <property type="entry name" value="VTT_dom"/>
    <property type="match status" value="1"/>
</dbReference>
<evidence type="ECO:0000313" key="10">
    <source>
        <dbReference type="Proteomes" id="UP001183390"/>
    </source>
</evidence>
<evidence type="ECO:0000313" key="9">
    <source>
        <dbReference type="EMBL" id="MDT0329482.1"/>
    </source>
</evidence>
<dbReference type="PANTHER" id="PTHR12677">
    <property type="entry name" value="GOLGI APPARATUS MEMBRANE PROTEIN TVP38-RELATED"/>
    <property type="match status" value="1"/>
</dbReference>
<dbReference type="PANTHER" id="PTHR12677:SF59">
    <property type="entry name" value="GOLGI APPARATUS MEMBRANE PROTEIN TVP38-RELATED"/>
    <property type="match status" value="1"/>
</dbReference>
<dbReference type="InterPro" id="IPR032816">
    <property type="entry name" value="VTT_dom"/>
</dbReference>
<reference evidence="10" key="1">
    <citation type="submission" date="2023-07" db="EMBL/GenBank/DDBJ databases">
        <title>30 novel species of actinomycetes from the DSMZ collection.</title>
        <authorList>
            <person name="Nouioui I."/>
        </authorList>
    </citation>
    <scope>NUCLEOTIDE SEQUENCE [LARGE SCALE GENOMIC DNA]</scope>
    <source>
        <strain evidence="10">DSM 44743</strain>
    </source>
</reference>
<feature type="transmembrane region" description="Helical" evidence="7">
    <location>
        <begin position="39"/>
        <end position="61"/>
    </location>
</feature>
<proteinExistence type="inferred from homology"/>
<evidence type="ECO:0000256" key="4">
    <source>
        <dbReference type="ARBA" id="ARBA00022692"/>
    </source>
</evidence>
<dbReference type="RefSeq" id="WP_311512131.1">
    <property type="nucleotide sequence ID" value="NZ_JAVREP010000008.1"/>
</dbReference>